<dbReference type="KEGG" id="pter:C2L65_28230"/>
<evidence type="ECO:0000313" key="2">
    <source>
        <dbReference type="EMBL" id="AUT63408.1"/>
    </source>
</evidence>
<keyword evidence="1" id="KW-0732">Signal</keyword>
<proteinExistence type="predicted"/>
<organism evidence="2 3">
    <name type="scientific">Paraburkholderia terrae</name>
    <dbReference type="NCBI Taxonomy" id="311230"/>
    <lineage>
        <taxon>Bacteria</taxon>
        <taxon>Pseudomonadati</taxon>
        <taxon>Pseudomonadota</taxon>
        <taxon>Betaproteobacteria</taxon>
        <taxon>Burkholderiales</taxon>
        <taxon>Burkholderiaceae</taxon>
        <taxon>Paraburkholderia</taxon>
    </lineage>
</organism>
<evidence type="ECO:0000256" key="1">
    <source>
        <dbReference type="SAM" id="SignalP"/>
    </source>
</evidence>
<feature type="chain" id="PRO_5014435279" evidence="1">
    <location>
        <begin position="17"/>
        <end position="261"/>
    </location>
</feature>
<reference evidence="2 3" key="1">
    <citation type="submission" date="2018-01" db="EMBL/GenBank/DDBJ databases">
        <title>Species boundaries and ecological features among Paraburkholderia terrae DSMZ17804T, P. hospita DSMZ17164T and P. caribensis DSMZ13236T.</title>
        <authorList>
            <person name="Pratama A.A."/>
        </authorList>
    </citation>
    <scope>NUCLEOTIDE SEQUENCE [LARGE SCALE GENOMIC DNA]</scope>
    <source>
        <strain evidence="2 3">DSM 17804</strain>
    </source>
</reference>
<accession>A0A2I8EVD6</accession>
<name>A0A2I8EVD6_9BURK</name>
<gene>
    <name evidence="2" type="ORF">C2L65_28230</name>
</gene>
<dbReference type="AlphaFoldDB" id="A0A2I8EVD6"/>
<dbReference type="Proteomes" id="UP000243502">
    <property type="component" value="Chromosome 2"/>
</dbReference>
<feature type="signal peptide" evidence="1">
    <location>
        <begin position="1"/>
        <end position="16"/>
    </location>
</feature>
<evidence type="ECO:0000313" key="3">
    <source>
        <dbReference type="Proteomes" id="UP000243502"/>
    </source>
</evidence>
<dbReference type="EMBL" id="CP026112">
    <property type="protein sequence ID" value="AUT63408.1"/>
    <property type="molecule type" value="Genomic_DNA"/>
</dbReference>
<dbReference type="RefSeq" id="WP_103254586.1">
    <property type="nucleotide sequence ID" value="NZ_CP026112.1"/>
</dbReference>
<dbReference type="OrthoDB" id="7202514at2"/>
<sequence length="261" mass="29011">MKFAFAFIAFMVAAKAAFGCSPSLFEEGTLVAFEQEVTVLLKEHRNASVIDFNFLPSQCKSWPQKPGYAILAKPYLYENGRNGERYFGMVVAVANETTGKVLSKINEENLMAADAVEPSEVSIDVANYAIKSGHLAFGVRTTRRNYSDTAPVRKEVMNLYVLDQGPLRKVINLLPMNSYSGEGNGDCAFSGTENSATLIILSGKTNGYYDFRERFRTVHIEYVKGGSECKKKEGRAKIKDYVLKYNGTTYEIPQVLQVDAN</sequence>
<protein>
    <submittedName>
        <fullName evidence="2">Uncharacterized protein</fullName>
    </submittedName>
</protein>